<feature type="transmembrane region" description="Helical" evidence="6">
    <location>
        <begin position="36"/>
        <end position="56"/>
    </location>
</feature>
<keyword evidence="4 6" id="KW-1133">Transmembrane helix</keyword>
<feature type="domain" description="EamA" evidence="7">
    <location>
        <begin position="10"/>
        <end position="141"/>
    </location>
</feature>
<evidence type="ECO:0000256" key="1">
    <source>
        <dbReference type="ARBA" id="ARBA00004651"/>
    </source>
</evidence>
<dbReference type="Gene3D" id="1.10.3730.20">
    <property type="match status" value="1"/>
</dbReference>
<feature type="transmembrane region" description="Helical" evidence="6">
    <location>
        <begin position="275"/>
        <end position="293"/>
    </location>
</feature>
<feature type="transmembrane region" description="Helical" evidence="6">
    <location>
        <begin position="250"/>
        <end position="269"/>
    </location>
</feature>
<reference evidence="9" key="1">
    <citation type="journal article" date="2019" name="Int. J. Syst. Evol. Microbiol.">
        <title>The Global Catalogue of Microorganisms (GCM) 10K type strain sequencing project: providing services to taxonomists for standard genome sequencing and annotation.</title>
        <authorList>
            <consortium name="The Broad Institute Genomics Platform"/>
            <consortium name="The Broad Institute Genome Sequencing Center for Infectious Disease"/>
            <person name="Wu L."/>
            <person name="Ma J."/>
        </authorList>
    </citation>
    <scope>NUCLEOTIDE SEQUENCE [LARGE SCALE GENOMIC DNA]</scope>
    <source>
        <strain evidence="9">CCM 8691</strain>
    </source>
</reference>
<evidence type="ECO:0000256" key="5">
    <source>
        <dbReference type="ARBA" id="ARBA00023136"/>
    </source>
</evidence>
<dbReference type="InterPro" id="IPR050638">
    <property type="entry name" value="AA-Vitamin_Transporters"/>
</dbReference>
<feature type="transmembrane region" description="Helical" evidence="6">
    <location>
        <begin position="219"/>
        <end position="238"/>
    </location>
</feature>
<keyword evidence="5 6" id="KW-0472">Membrane</keyword>
<dbReference type="InterPro" id="IPR037185">
    <property type="entry name" value="EmrE-like"/>
</dbReference>
<sequence>MKPKIDLKLILALTGVALIWGTTYLGIRIAVDSIPAWYVTAIRQSIASLIILIILIKQKELKWIGWSNFKRQILLSILMVIIANGMTTVAEKTIPSGLTSLINATSPLLVFLGCVFLGIQKASLKGFIGVFIGFLGIVFIFRDGINDLLEPDYRNGILSLVIAVSGWTIGTIYSKKHSGKPQYIYLNLFYQFVFSALVQFGLAIIFSGKADVSSWKTESIFAAVYLAVFGSVLGYFCYHYALKKVSASEVSILTYFNTIIAIFLGWLILNEKVGIDLIVATVLIIAGVFITNYKKKADAVGKIS</sequence>
<feature type="transmembrane region" description="Helical" evidence="6">
    <location>
        <begin position="126"/>
        <end position="145"/>
    </location>
</feature>
<evidence type="ECO:0000313" key="9">
    <source>
        <dbReference type="Proteomes" id="UP001595789"/>
    </source>
</evidence>
<name>A0ABV8PAH7_9SPHI</name>
<dbReference type="InterPro" id="IPR000620">
    <property type="entry name" value="EamA_dom"/>
</dbReference>
<keyword evidence="9" id="KW-1185">Reference proteome</keyword>
<dbReference type="RefSeq" id="WP_378983785.1">
    <property type="nucleotide sequence ID" value="NZ_JBHSBW010000007.1"/>
</dbReference>
<evidence type="ECO:0000256" key="3">
    <source>
        <dbReference type="ARBA" id="ARBA00022692"/>
    </source>
</evidence>
<evidence type="ECO:0000256" key="6">
    <source>
        <dbReference type="SAM" id="Phobius"/>
    </source>
</evidence>
<feature type="transmembrane region" description="Helical" evidence="6">
    <location>
        <begin position="98"/>
        <end position="119"/>
    </location>
</feature>
<proteinExistence type="predicted"/>
<evidence type="ECO:0000256" key="2">
    <source>
        <dbReference type="ARBA" id="ARBA00022475"/>
    </source>
</evidence>
<dbReference type="SUPFAM" id="SSF103481">
    <property type="entry name" value="Multidrug resistance efflux transporter EmrE"/>
    <property type="match status" value="2"/>
</dbReference>
<feature type="transmembrane region" description="Helical" evidence="6">
    <location>
        <begin position="157"/>
        <end position="173"/>
    </location>
</feature>
<organism evidence="8 9">
    <name type="scientific">Pedobacter lithocola</name>
    <dbReference type="NCBI Taxonomy" id="1908239"/>
    <lineage>
        <taxon>Bacteria</taxon>
        <taxon>Pseudomonadati</taxon>
        <taxon>Bacteroidota</taxon>
        <taxon>Sphingobacteriia</taxon>
        <taxon>Sphingobacteriales</taxon>
        <taxon>Sphingobacteriaceae</taxon>
        <taxon>Pedobacter</taxon>
    </lineage>
</organism>
<dbReference type="PANTHER" id="PTHR32322">
    <property type="entry name" value="INNER MEMBRANE TRANSPORTER"/>
    <property type="match status" value="1"/>
</dbReference>
<comment type="caution">
    <text evidence="8">The sequence shown here is derived from an EMBL/GenBank/DDBJ whole genome shotgun (WGS) entry which is preliminary data.</text>
</comment>
<evidence type="ECO:0000256" key="4">
    <source>
        <dbReference type="ARBA" id="ARBA00022989"/>
    </source>
</evidence>
<evidence type="ECO:0000313" key="8">
    <source>
        <dbReference type="EMBL" id="MFC4211136.1"/>
    </source>
</evidence>
<feature type="transmembrane region" description="Helical" evidence="6">
    <location>
        <begin position="185"/>
        <end position="207"/>
    </location>
</feature>
<accession>A0ABV8PAH7</accession>
<keyword evidence="2" id="KW-1003">Cell membrane</keyword>
<dbReference type="PANTHER" id="PTHR32322:SF18">
    <property type="entry name" value="S-ADENOSYLMETHIONINE_S-ADENOSYLHOMOCYSTEINE TRANSPORTER"/>
    <property type="match status" value="1"/>
</dbReference>
<comment type="subcellular location">
    <subcellularLocation>
        <location evidence="1">Cell membrane</location>
        <topology evidence="1">Multi-pass membrane protein</topology>
    </subcellularLocation>
</comment>
<feature type="domain" description="EamA" evidence="7">
    <location>
        <begin position="155"/>
        <end position="292"/>
    </location>
</feature>
<feature type="transmembrane region" description="Helical" evidence="6">
    <location>
        <begin position="9"/>
        <end position="30"/>
    </location>
</feature>
<dbReference type="Proteomes" id="UP001595789">
    <property type="component" value="Unassembled WGS sequence"/>
</dbReference>
<evidence type="ECO:0000259" key="7">
    <source>
        <dbReference type="Pfam" id="PF00892"/>
    </source>
</evidence>
<gene>
    <name evidence="8" type="ORF">ACFOWA_08095</name>
</gene>
<protein>
    <submittedName>
        <fullName evidence="8">DMT family transporter</fullName>
    </submittedName>
</protein>
<dbReference type="Pfam" id="PF00892">
    <property type="entry name" value="EamA"/>
    <property type="match status" value="2"/>
</dbReference>
<feature type="transmembrane region" description="Helical" evidence="6">
    <location>
        <begin position="68"/>
        <end position="86"/>
    </location>
</feature>
<dbReference type="EMBL" id="JBHSBW010000007">
    <property type="protein sequence ID" value="MFC4211136.1"/>
    <property type="molecule type" value="Genomic_DNA"/>
</dbReference>
<keyword evidence="3 6" id="KW-0812">Transmembrane</keyword>